<reference evidence="1" key="1">
    <citation type="submission" date="2023-10" db="EMBL/GenBank/DDBJ databases">
        <title>Chromosome-level genome of the transformable northern wattle, Acacia crassicarpa.</title>
        <authorList>
            <person name="Massaro I."/>
            <person name="Sinha N.R."/>
            <person name="Poethig S."/>
            <person name="Leichty A.R."/>
        </authorList>
    </citation>
    <scope>NUCLEOTIDE SEQUENCE</scope>
    <source>
        <strain evidence="1">Acra3RX</strain>
        <tissue evidence="1">Leaf</tissue>
    </source>
</reference>
<evidence type="ECO:0000313" key="1">
    <source>
        <dbReference type="EMBL" id="KAK4278038.1"/>
    </source>
</evidence>
<proteinExistence type="predicted"/>
<dbReference type="PANTHER" id="PTHR47689">
    <property type="entry name" value="TETRATRICOPEPTIDE REPEAT (TPR)-LIKE SUPERFAMILY PROTEIN"/>
    <property type="match status" value="1"/>
</dbReference>
<dbReference type="Gene3D" id="1.25.40.10">
    <property type="entry name" value="Tetratricopeptide repeat domain"/>
    <property type="match status" value="2"/>
</dbReference>
<protein>
    <recommendedName>
        <fullName evidence="3">Kinesin light chain</fullName>
    </recommendedName>
</protein>
<dbReference type="InterPro" id="IPR019734">
    <property type="entry name" value="TPR_rpt"/>
</dbReference>
<dbReference type="Pfam" id="PF13374">
    <property type="entry name" value="TPR_10"/>
    <property type="match status" value="1"/>
</dbReference>
<gene>
    <name evidence="1" type="ORF">QN277_015937</name>
</gene>
<accession>A0AAE1K1R7</accession>
<dbReference type="InterPro" id="IPR011990">
    <property type="entry name" value="TPR-like_helical_dom_sf"/>
</dbReference>
<comment type="caution">
    <text evidence="1">The sequence shown here is derived from an EMBL/GenBank/DDBJ whole genome shotgun (WGS) entry which is preliminary data.</text>
</comment>
<dbReference type="SMART" id="SM00028">
    <property type="entry name" value="TPR"/>
    <property type="match status" value="4"/>
</dbReference>
<dbReference type="Proteomes" id="UP001293593">
    <property type="component" value="Unassembled WGS sequence"/>
</dbReference>
<dbReference type="PANTHER" id="PTHR47689:SF2">
    <property type="entry name" value="TETRATRICOPEPTIDE REPEAT (TPR)-LIKE SUPERFAMILY PROTEIN"/>
    <property type="match status" value="1"/>
</dbReference>
<organism evidence="1 2">
    <name type="scientific">Acacia crassicarpa</name>
    <name type="common">northern wattle</name>
    <dbReference type="NCBI Taxonomy" id="499986"/>
    <lineage>
        <taxon>Eukaryota</taxon>
        <taxon>Viridiplantae</taxon>
        <taxon>Streptophyta</taxon>
        <taxon>Embryophyta</taxon>
        <taxon>Tracheophyta</taxon>
        <taxon>Spermatophyta</taxon>
        <taxon>Magnoliopsida</taxon>
        <taxon>eudicotyledons</taxon>
        <taxon>Gunneridae</taxon>
        <taxon>Pentapetalae</taxon>
        <taxon>rosids</taxon>
        <taxon>fabids</taxon>
        <taxon>Fabales</taxon>
        <taxon>Fabaceae</taxon>
        <taxon>Caesalpinioideae</taxon>
        <taxon>mimosoid clade</taxon>
        <taxon>Acacieae</taxon>
        <taxon>Acacia</taxon>
    </lineage>
</organism>
<dbReference type="SUPFAM" id="SSF48452">
    <property type="entry name" value="TPR-like"/>
    <property type="match status" value="2"/>
</dbReference>
<sequence>MSLRLVAANLLKKFRFPPRNASSTSVVTSNTLPISLPGKSITFHWHRTGAHGWKTGSRGPFPWMVIYGHLALIIGINANPVFAKDASTEAVFDSDTEKDDITGLQKIEDGSVVSNIHTSKWRVFTDKGREFFLQGKIDEAEKLFLSAVQEAREGFGQRDPHVASACNNLAELYRVKKAFDKAEPLYLEAISILEESFGPEDIRVGAAAHNLGQFFLGQRKLEEAHVYYSMAFKIKRRVLGYNHPDCSDTMYHLGVVLCLQGKEGEAEAFIQDSIRMLEEGGEGESIICIRRLRYLSQIYMKSNRHAEAEMIQRRILHKMELSKGWNSLETIAAAESLALILQASNNLRDSQELLERCLNARKAILPHDHIQIGANLLHLARGVVLKSSQLQKWDVSGQAELDRAKHQLNDSIRIARQVLNKLLKQKVYTKDYSSLGRSTKERQAALIILLQSLSTLASLELAKQELLGTQEEHMNLEARKALVQCVSAYSEYVSERSVADSPEIKKQYLSCLKRAQDLLGGKFTEEPTS</sequence>
<dbReference type="AlphaFoldDB" id="A0AAE1K1R7"/>
<dbReference type="Pfam" id="PF13424">
    <property type="entry name" value="TPR_12"/>
    <property type="match status" value="2"/>
</dbReference>
<dbReference type="EMBL" id="JAWXYG010000003">
    <property type="protein sequence ID" value="KAK4278038.1"/>
    <property type="molecule type" value="Genomic_DNA"/>
</dbReference>
<evidence type="ECO:0000313" key="2">
    <source>
        <dbReference type="Proteomes" id="UP001293593"/>
    </source>
</evidence>
<keyword evidence="2" id="KW-1185">Reference proteome</keyword>
<evidence type="ECO:0008006" key="3">
    <source>
        <dbReference type="Google" id="ProtNLM"/>
    </source>
</evidence>
<name>A0AAE1K1R7_9FABA</name>